<evidence type="ECO:0000259" key="7">
    <source>
        <dbReference type="PROSITE" id="PS50011"/>
    </source>
</evidence>
<dbReference type="PANTHER" id="PTHR43289">
    <property type="entry name" value="MITOGEN-ACTIVATED PROTEIN KINASE KINASE KINASE 20-RELATED"/>
    <property type="match status" value="1"/>
</dbReference>
<feature type="region of interest" description="Disordered" evidence="5">
    <location>
        <begin position="118"/>
        <end position="151"/>
    </location>
</feature>
<evidence type="ECO:0000256" key="6">
    <source>
        <dbReference type="SAM" id="Phobius"/>
    </source>
</evidence>
<keyword evidence="6" id="KW-0812">Transmembrane</keyword>
<feature type="compositionally biased region" description="Pro residues" evidence="5">
    <location>
        <begin position="130"/>
        <end position="148"/>
    </location>
</feature>
<keyword evidence="2" id="KW-0547">Nucleotide-binding</keyword>
<gene>
    <name evidence="8" type="ORF">GT755_26240</name>
</gene>
<keyword evidence="3 8" id="KW-0418">Kinase</keyword>
<comment type="caution">
    <text evidence="8">The sequence shown here is derived from an EMBL/GenBank/DDBJ whole genome shotgun (WGS) entry which is preliminary data.</text>
</comment>
<dbReference type="PROSITE" id="PS50011">
    <property type="entry name" value="PROTEIN_KINASE_DOM"/>
    <property type="match status" value="1"/>
</dbReference>
<dbReference type="InterPro" id="IPR000719">
    <property type="entry name" value="Prot_kinase_dom"/>
</dbReference>
<dbReference type="RefSeq" id="WP_161482290.1">
    <property type="nucleotide sequence ID" value="NZ_WXEW01000008.1"/>
</dbReference>
<dbReference type="PANTHER" id="PTHR43289:SF34">
    <property type="entry name" value="SERINE_THREONINE-PROTEIN KINASE YBDM-RELATED"/>
    <property type="match status" value="1"/>
</dbReference>
<dbReference type="Proteomes" id="UP000479526">
    <property type="component" value="Unassembled WGS sequence"/>
</dbReference>
<evidence type="ECO:0000313" key="8">
    <source>
        <dbReference type="EMBL" id="NAS25171.1"/>
    </source>
</evidence>
<organism evidence="8 9">
    <name type="scientific">Herbidospora solisilvae</name>
    <dbReference type="NCBI Taxonomy" id="2696284"/>
    <lineage>
        <taxon>Bacteria</taxon>
        <taxon>Bacillati</taxon>
        <taxon>Actinomycetota</taxon>
        <taxon>Actinomycetes</taxon>
        <taxon>Streptosporangiales</taxon>
        <taxon>Streptosporangiaceae</taxon>
        <taxon>Herbidospora</taxon>
    </lineage>
</organism>
<dbReference type="GO" id="GO:0004674">
    <property type="term" value="F:protein serine/threonine kinase activity"/>
    <property type="evidence" value="ECO:0007669"/>
    <property type="project" value="TreeGrafter"/>
</dbReference>
<dbReference type="InterPro" id="IPR011009">
    <property type="entry name" value="Kinase-like_dom_sf"/>
</dbReference>
<dbReference type="EMBL" id="WXEW01000008">
    <property type="protein sequence ID" value="NAS25171.1"/>
    <property type="molecule type" value="Genomic_DNA"/>
</dbReference>
<dbReference type="SUPFAM" id="SSF56112">
    <property type="entry name" value="Protein kinase-like (PK-like)"/>
    <property type="match status" value="1"/>
</dbReference>
<evidence type="ECO:0000256" key="1">
    <source>
        <dbReference type="ARBA" id="ARBA00022679"/>
    </source>
</evidence>
<dbReference type="CDD" id="cd14014">
    <property type="entry name" value="STKc_PknB_like"/>
    <property type="match status" value="1"/>
</dbReference>
<feature type="transmembrane region" description="Helical" evidence="6">
    <location>
        <begin position="51"/>
        <end position="73"/>
    </location>
</feature>
<feature type="domain" description="Protein kinase" evidence="7">
    <location>
        <begin position="186"/>
        <end position="435"/>
    </location>
</feature>
<evidence type="ECO:0000313" key="9">
    <source>
        <dbReference type="Proteomes" id="UP000479526"/>
    </source>
</evidence>
<dbReference type="GO" id="GO:0005524">
    <property type="term" value="F:ATP binding"/>
    <property type="evidence" value="ECO:0007669"/>
    <property type="project" value="UniProtKB-KW"/>
</dbReference>
<sequence>MHPYWQPPQQPQKPASNVAVSWLWALVPLFTCGFGTPFVVGYAAAKKRSPWLIVATGVYALNFVVFVIAIAAYENTDLWPMWLETTTTIGLFVNWIGGLAHTLIIRTGVFQPGHAWQPVQQQPVQHQPQYQPPRPMPMPPPPAYPQQQPPRTTYVQPPPRPFTQPTHPSTMGVQPRTQGPQWLGPYRVIGDLGQGGQGAVYLGVDQRGQKVAIKVLHAHIAKDKDAQARFLREVDAARRVAPFSTARVLDVNITDDLAYVVSEYVDGVSLEQLVKEKGPRTEDGLTRLALATAGALAAIHKAGIVHRDFKPSNVLIGSDGPRVIDFGIAKALDQVNATASQVMGTPAYMSPEQVGGRPVGPETDIFAWAATMVFAASGKNAFGQDTIPAILNRIINHQPDLSELPVSLRALAASCLDKNPANRPTASDIMLRIVH</sequence>
<accession>A0A7C9MZW3</accession>
<name>A0A7C9MZW3_9ACTN</name>
<dbReference type="InterPro" id="IPR008271">
    <property type="entry name" value="Ser/Thr_kinase_AS"/>
</dbReference>
<evidence type="ECO:0000256" key="4">
    <source>
        <dbReference type="ARBA" id="ARBA00022840"/>
    </source>
</evidence>
<protein>
    <submittedName>
        <fullName evidence="8">Protein kinase</fullName>
    </submittedName>
</protein>
<keyword evidence="6" id="KW-1133">Transmembrane helix</keyword>
<keyword evidence="9" id="KW-1185">Reference proteome</keyword>
<keyword evidence="6" id="KW-0472">Membrane</keyword>
<proteinExistence type="predicted"/>
<feature type="transmembrane region" description="Helical" evidence="6">
    <location>
        <begin position="85"/>
        <end position="105"/>
    </location>
</feature>
<feature type="compositionally biased region" description="Low complexity" evidence="5">
    <location>
        <begin position="118"/>
        <end position="129"/>
    </location>
</feature>
<evidence type="ECO:0000256" key="3">
    <source>
        <dbReference type="ARBA" id="ARBA00022777"/>
    </source>
</evidence>
<evidence type="ECO:0000256" key="2">
    <source>
        <dbReference type="ARBA" id="ARBA00022741"/>
    </source>
</evidence>
<evidence type="ECO:0000256" key="5">
    <source>
        <dbReference type="SAM" id="MobiDB-lite"/>
    </source>
</evidence>
<feature type="transmembrane region" description="Helical" evidence="6">
    <location>
        <begin position="20"/>
        <end position="44"/>
    </location>
</feature>
<keyword evidence="1" id="KW-0808">Transferase</keyword>
<dbReference type="PROSITE" id="PS00108">
    <property type="entry name" value="PROTEIN_KINASE_ST"/>
    <property type="match status" value="1"/>
</dbReference>
<dbReference type="Gene3D" id="3.30.200.20">
    <property type="entry name" value="Phosphorylase Kinase, domain 1"/>
    <property type="match status" value="1"/>
</dbReference>
<reference evidence="8 9" key="1">
    <citation type="submission" date="2020-01" db="EMBL/GenBank/DDBJ databases">
        <title>Herbidospora sp. NEAU-GS84 nov., a novel actinomycete isolated from soil.</title>
        <authorList>
            <person name="Han L."/>
        </authorList>
    </citation>
    <scope>NUCLEOTIDE SEQUENCE [LARGE SCALE GENOMIC DNA]</scope>
    <source>
        <strain evidence="8 9">NEAU-GS84</strain>
    </source>
</reference>
<dbReference type="Gene3D" id="1.10.510.10">
    <property type="entry name" value="Transferase(Phosphotransferase) domain 1"/>
    <property type="match status" value="1"/>
</dbReference>
<dbReference type="AlphaFoldDB" id="A0A7C9MZW3"/>
<dbReference type="Pfam" id="PF00069">
    <property type="entry name" value="Pkinase"/>
    <property type="match status" value="1"/>
</dbReference>
<keyword evidence="4" id="KW-0067">ATP-binding</keyword>